<accession>A0A6G8RXK9</accession>
<keyword evidence="2" id="KW-1185">Reference proteome</keyword>
<organism evidence="1 2">
    <name type="scientific">Acinetobacter shaoyimingii</name>
    <dbReference type="NCBI Taxonomy" id="2715164"/>
    <lineage>
        <taxon>Bacteria</taxon>
        <taxon>Pseudomonadati</taxon>
        <taxon>Pseudomonadota</taxon>
        <taxon>Gammaproteobacteria</taxon>
        <taxon>Moraxellales</taxon>
        <taxon>Moraxellaceae</taxon>
        <taxon>Acinetobacter</taxon>
    </lineage>
</organism>
<dbReference type="KEGG" id="asha:G8E00_11915"/>
<gene>
    <name evidence="1" type="ORF">G8E00_11915</name>
</gene>
<dbReference type="AlphaFoldDB" id="A0A6G8RXK9"/>
<dbReference type="EMBL" id="CP049801">
    <property type="protein sequence ID" value="QIO06605.1"/>
    <property type="molecule type" value="Genomic_DNA"/>
</dbReference>
<evidence type="ECO:0000313" key="1">
    <source>
        <dbReference type="EMBL" id="QIO06605.1"/>
    </source>
</evidence>
<name>A0A6G8RXK9_9GAMM</name>
<reference evidence="1 2" key="1">
    <citation type="submission" date="2020-03" db="EMBL/GenBank/DDBJ databases">
        <authorList>
            <person name="Zhu W."/>
        </authorList>
    </citation>
    <scope>NUCLEOTIDE SEQUENCE [LARGE SCALE GENOMIC DNA]</scope>
    <source>
        <strain evidence="1 2">323-1</strain>
    </source>
</reference>
<proteinExistence type="predicted"/>
<protein>
    <submittedName>
        <fullName evidence="1">Uncharacterized protein</fullName>
    </submittedName>
</protein>
<dbReference type="RefSeq" id="WP_166010419.1">
    <property type="nucleotide sequence ID" value="NZ_CP049801.1"/>
</dbReference>
<evidence type="ECO:0000313" key="2">
    <source>
        <dbReference type="Proteomes" id="UP000502297"/>
    </source>
</evidence>
<dbReference type="Proteomes" id="UP000502297">
    <property type="component" value="Chromosome"/>
</dbReference>
<sequence length="110" mass="11703">MSLHELNQDEISQVTGASLVGNTLIGTVNVFNQVLNTKLISSVGEVFSGVGLGLVHQVADTTGLVASKTLVGLGRLLGGDLPESQNHYEKESSEGYYVLLPTYLFGRNPK</sequence>